<name>A0A6J7LII9_9ZZZZ</name>
<organism evidence="1">
    <name type="scientific">freshwater metagenome</name>
    <dbReference type="NCBI Taxonomy" id="449393"/>
    <lineage>
        <taxon>unclassified sequences</taxon>
        <taxon>metagenomes</taxon>
        <taxon>ecological metagenomes</taxon>
    </lineage>
</organism>
<proteinExistence type="predicted"/>
<evidence type="ECO:0000313" key="1">
    <source>
        <dbReference type="EMBL" id="CAB4965729.1"/>
    </source>
</evidence>
<accession>A0A6J7LII9</accession>
<reference evidence="1" key="1">
    <citation type="submission" date="2020-05" db="EMBL/GenBank/DDBJ databases">
        <authorList>
            <person name="Chiriac C."/>
            <person name="Salcher M."/>
            <person name="Ghai R."/>
            <person name="Kavagutti S V."/>
        </authorList>
    </citation>
    <scope>NUCLEOTIDE SEQUENCE</scope>
</reference>
<protein>
    <submittedName>
        <fullName evidence="1">Unannotated protein</fullName>
    </submittedName>
</protein>
<gene>
    <name evidence="1" type="ORF">UFOPK3773_02429</name>
</gene>
<dbReference type="AlphaFoldDB" id="A0A6J7LII9"/>
<dbReference type="EMBL" id="CAFBNF010000419">
    <property type="protein sequence ID" value="CAB4965729.1"/>
    <property type="molecule type" value="Genomic_DNA"/>
</dbReference>
<sequence>MVHGHELNLERPARDDLLFLDLHGLRHNAVLAQLGLQQCEGEPRAHDRNIGSLAQQIGHRPDVVFVGVGENDRLDVVEAIAHVLEVGEDQVDTGLVVLGKQHPAVDDE</sequence>